<evidence type="ECO:0000256" key="1">
    <source>
        <dbReference type="ARBA" id="ARBA00022741"/>
    </source>
</evidence>
<dbReference type="PANTHER" id="PTHR11472:SF57">
    <property type="entry name" value="ATP-DEPENDENT HELICASE YPVA-RELATED"/>
    <property type="match status" value="1"/>
</dbReference>
<protein>
    <submittedName>
        <fullName evidence="6">ATP-dependent DNA helicase</fullName>
    </submittedName>
</protein>
<dbReference type="RefSeq" id="WP_366921557.1">
    <property type="nucleotide sequence ID" value="NZ_CP121694.1"/>
</dbReference>
<dbReference type="InterPro" id="IPR045028">
    <property type="entry name" value="DinG/Rad3-like"/>
</dbReference>
<evidence type="ECO:0000313" key="7">
    <source>
        <dbReference type="Proteomes" id="UP001329915"/>
    </source>
</evidence>
<dbReference type="GO" id="GO:0003678">
    <property type="term" value="F:DNA helicase activity"/>
    <property type="evidence" value="ECO:0007669"/>
    <property type="project" value="TreeGrafter"/>
</dbReference>
<evidence type="ECO:0000313" key="6">
    <source>
        <dbReference type="EMBL" id="WRO22137.1"/>
    </source>
</evidence>
<dbReference type="InterPro" id="IPR027417">
    <property type="entry name" value="P-loop_NTPase"/>
</dbReference>
<keyword evidence="6" id="KW-0347">Helicase</keyword>
<dbReference type="Gene3D" id="3.40.50.300">
    <property type="entry name" value="P-loop containing nucleotide triphosphate hydrolases"/>
    <property type="match status" value="2"/>
</dbReference>
<keyword evidence="2" id="KW-0378">Hydrolase</keyword>
<dbReference type="GO" id="GO:0006139">
    <property type="term" value="P:nucleobase-containing compound metabolic process"/>
    <property type="evidence" value="ECO:0007669"/>
    <property type="project" value="InterPro"/>
</dbReference>
<dbReference type="KEGG" id="dbc:MFMK1_001962"/>
<comment type="similarity">
    <text evidence="4">Belongs to the helicase family. DinG subfamily.</text>
</comment>
<proteinExistence type="inferred from homology"/>
<accession>A0AAU0UNL1</accession>
<name>A0AAU0UNL1_9FIRM</name>
<dbReference type="AlphaFoldDB" id="A0AAU0UNL1"/>
<evidence type="ECO:0000256" key="4">
    <source>
        <dbReference type="ARBA" id="ARBA00038058"/>
    </source>
</evidence>
<dbReference type="SUPFAM" id="SSF52540">
    <property type="entry name" value="P-loop containing nucleoside triphosphate hydrolases"/>
    <property type="match status" value="1"/>
</dbReference>
<evidence type="ECO:0000256" key="2">
    <source>
        <dbReference type="ARBA" id="ARBA00022801"/>
    </source>
</evidence>
<dbReference type="SMART" id="SM00491">
    <property type="entry name" value="HELICc2"/>
    <property type="match status" value="1"/>
</dbReference>
<dbReference type="GO" id="GO:0016818">
    <property type="term" value="F:hydrolase activity, acting on acid anhydrides, in phosphorus-containing anhydrides"/>
    <property type="evidence" value="ECO:0007669"/>
    <property type="project" value="InterPro"/>
</dbReference>
<evidence type="ECO:0000259" key="5">
    <source>
        <dbReference type="PROSITE" id="PS51193"/>
    </source>
</evidence>
<dbReference type="EMBL" id="CP121694">
    <property type="protein sequence ID" value="WRO22137.1"/>
    <property type="molecule type" value="Genomic_DNA"/>
</dbReference>
<dbReference type="InterPro" id="IPR014013">
    <property type="entry name" value="Helic_SF1/SF2_ATP-bd_DinG/Rad3"/>
</dbReference>
<gene>
    <name evidence="6" type="ORF">MFMK1_001962</name>
</gene>
<evidence type="ECO:0000256" key="3">
    <source>
        <dbReference type="ARBA" id="ARBA00022840"/>
    </source>
</evidence>
<reference evidence="6 7" key="1">
    <citation type="submission" date="2023-04" db="EMBL/GenBank/DDBJ databases">
        <authorList>
            <person name="Hsu D."/>
        </authorList>
    </citation>
    <scope>NUCLEOTIDE SEQUENCE [LARGE SCALE GENOMIC DNA]</scope>
    <source>
        <strain evidence="6 7">MK1</strain>
    </source>
</reference>
<feature type="domain" description="Helicase ATP-binding" evidence="5">
    <location>
        <begin position="10"/>
        <end position="312"/>
    </location>
</feature>
<dbReference type="GO" id="GO:0005524">
    <property type="term" value="F:ATP binding"/>
    <property type="evidence" value="ECO:0007669"/>
    <property type="project" value="UniProtKB-KW"/>
</dbReference>
<keyword evidence="3" id="KW-0067">ATP-binding</keyword>
<organism evidence="6 7">
    <name type="scientific">Metallumcola ferriviriculae</name>
    <dbReference type="NCBI Taxonomy" id="3039180"/>
    <lineage>
        <taxon>Bacteria</taxon>
        <taxon>Bacillati</taxon>
        <taxon>Bacillota</taxon>
        <taxon>Clostridia</taxon>
        <taxon>Neomoorellales</taxon>
        <taxon>Desulfitibacteraceae</taxon>
        <taxon>Metallumcola</taxon>
    </lineage>
</organism>
<dbReference type="PROSITE" id="PS51193">
    <property type="entry name" value="HELICASE_ATP_BIND_2"/>
    <property type="match status" value="1"/>
</dbReference>
<sequence>MAEWIGNIFYDILPKHGYEIREEQIYTAYQMADAFCKRQVHFAEAGLGVGKTFAYLVSAVAYARLKGKPVIIACASSALQEQLAGPQGDINTLSHLLDLDIDARMAKESSQYLCDLKVRRFTQPFGAQTSSALGKAIRWAEETKRGERSEIPHISDHIWTQLAWDEAMPCDGCSSRGFCKLAKARDFYRPAKDLIVCDHGVFFDDLWSRAERKMEGKLPLLPDYAAVIFDEGHKVLLPAAKRAGRYIVRGEIDGMTSLIEQLQGARTSLLASAVAVSLASAKFFKVLRKSVIKEERNNRQVIQVNDELFAIAETLKRAFDSLDVELQNEQELHSQTLPANRLLTYELRVEHSLEALNSFCNNRGRDALFWLDRLDDSFWVIPRQLNALLREHLFSKEIPVLFSSATLSIGGDFNYLATSLGVTEPSGSSVEGSFDYEKQTVVYLMERFQSEDQIPWRPRAVQHLVSLLERSQGRALVLTNSFSETKKLRAHLKQYQFPFKILWEDKAERGYLLGRFREDVSSVLVGSEFWEGIDIPGEALSLLIIWQLPFPPKDPLIEAQRSEVKERGLDPVTEVDYPEMGLRLKQGCGRLIRRKEDHGIIAILEPVFGMPWQEVVLKGLPKGAKVLTLDV</sequence>
<dbReference type="Pfam" id="PF13307">
    <property type="entry name" value="Helicase_C_2"/>
    <property type="match status" value="1"/>
</dbReference>
<keyword evidence="7" id="KW-1185">Reference proteome</keyword>
<dbReference type="PANTHER" id="PTHR11472">
    <property type="entry name" value="DNA REPAIR DEAD HELICASE RAD3/XP-D SUBFAMILY MEMBER"/>
    <property type="match status" value="1"/>
</dbReference>
<dbReference type="InterPro" id="IPR006555">
    <property type="entry name" value="ATP-dep_Helicase_C"/>
</dbReference>
<keyword evidence="1" id="KW-0547">Nucleotide-binding</keyword>
<dbReference type="Proteomes" id="UP001329915">
    <property type="component" value="Chromosome"/>
</dbReference>
<dbReference type="GO" id="GO:0003676">
    <property type="term" value="F:nucleic acid binding"/>
    <property type="evidence" value="ECO:0007669"/>
    <property type="project" value="InterPro"/>
</dbReference>